<name>A0A0W1RB43_9EURY</name>
<reference evidence="2 3" key="1">
    <citation type="submission" date="2015-12" db="EMBL/GenBank/DDBJ databases">
        <title>Haloprofundus marisrubri gen. nov., sp. nov., an extremely halophilic archaeon isolated from the Discovery deep brine-seawater interface in the Red Sea.</title>
        <authorList>
            <person name="Zhang G."/>
            <person name="Stingl U."/>
            <person name="Rashid M."/>
        </authorList>
    </citation>
    <scope>NUCLEOTIDE SEQUENCE [LARGE SCALE GENOMIC DNA]</scope>
    <source>
        <strain evidence="2 3">SB9</strain>
    </source>
</reference>
<keyword evidence="3" id="KW-1185">Reference proteome</keyword>
<gene>
    <name evidence="2" type="ORF">AUR64_08020</name>
</gene>
<keyword evidence="1" id="KW-0812">Transmembrane</keyword>
<dbReference type="STRING" id="1514971.AUR64_08020"/>
<protein>
    <submittedName>
        <fullName evidence="2">Uncharacterized protein</fullName>
    </submittedName>
</protein>
<keyword evidence="1" id="KW-0472">Membrane</keyword>
<dbReference type="AlphaFoldDB" id="A0A0W1RB43"/>
<dbReference type="OrthoDB" id="307812at2157"/>
<evidence type="ECO:0000313" key="2">
    <source>
        <dbReference type="EMBL" id="KTG10605.1"/>
    </source>
</evidence>
<evidence type="ECO:0000256" key="1">
    <source>
        <dbReference type="SAM" id="Phobius"/>
    </source>
</evidence>
<feature type="transmembrane region" description="Helical" evidence="1">
    <location>
        <begin position="33"/>
        <end position="52"/>
    </location>
</feature>
<dbReference type="InterPro" id="IPR055693">
    <property type="entry name" value="DUF7269"/>
</dbReference>
<keyword evidence="1" id="KW-1133">Transmembrane helix</keyword>
<dbReference type="Pfam" id="PF23933">
    <property type="entry name" value="DUF7269"/>
    <property type="match status" value="1"/>
</dbReference>
<comment type="caution">
    <text evidence="2">The sequence shown here is derived from an EMBL/GenBank/DDBJ whole genome shotgun (WGS) entry which is preliminary data.</text>
</comment>
<proteinExistence type="predicted"/>
<organism evidence="2 3">
    <name type="scientific">Haloprofundus marisrubri</name>
    <dbReference type="NCBI Taxonomy" id="1514971"/>
    <lineage>
        <taxon>Archaea</taxon>
        <taxon>Methanobacteriati</taxon>
        <taxon>Methanobacteriota</taxon>
        <taxon>Stenosarchaea group</taxon>
        <taxon>Halobacteria</taxon>
        <taxon>Halobacteriales</taxon>
        <taxon>Haloferacaceae</taxon>
        <taxon>Haloprofundus</taxon>
    </lineage>
</organism>
<accession>A0A0W1RB43</accession>
<dbReference type="RefSeq" id="WP_058580929.1">
    <property type="nucleotide sequence ID" value="NZ_LOPU01000017.1"/>
</dbReference>
<dbReference type="EMBL" id="LOPU01000017">
    <property type="protein sequence ID" value="KTG10605.1"/>
    <property type="molecule type" value="Genomic_DNA"/>
</dbReference>
<sequence length="183" mass="20368">MRTITAFAGLTATVFGFAVVVDRGLAGLFDLNYLIVTLVGALALVQGVRYGLSRRKTPLHATTTDDPELRYHVPVPGDEVDMEFASERSFGRAQKREKVRDRLREAALETLVGYGGLTREEAQKRLNEGTWTDDALAAAALHESPRRPSVVTRIRAMFRTESAFERSARHVVDELVAIQEGRR</sequence>
<dbReference type="Proteomes" id="UP000054387">
    <property type="component" value="Unassembled WGS sequence"/>
</dbReference>
<evidence type="ECO:0000313" key="3">
    <source>
        <dbReference type="Proteomes" id="UP000054387"/>
    </source>
</evidence>